<evidence type="ECO:0000256" key="6">
    <source>
        <dbReference type="ARBA" id="ARBA00022781"/>
    </source>
</evidence>
<dbReference type="InterPro" id="IPR023011">
    <property type="entry name" value="ATP_synth_F0_asu_AS"/>
</dbReference>
<dbReference type="GO" id="GO:0005886">
    <property type="term" value="C:plasma membrane"/>
    <property type="evidence" value="ECO:0007669"/>
    <property type="project" value="UniProtKB-SubCell"/>
</dbReference>
<dbReference type="PRINTS" id="PR00123">
    <property type="entry name" value="ATPASEA"/>
</dbReference>
<dbReference type="InterPro" id="IPR035908">
    <property type="entry name" value="F0_ATP_A_sf"/>
</dbReference>
<evidence type="ECO:0000256" key="2">
    <source>
        <dbReference type="ARBA" id="ARBA00006810"/>
    </source>
</evidence>
<organism evidence="12 13">
    <name type="scientific">Candidatus Beckwithbacteria bacterium GW2011_GWB1_47_15</name>
    <dbReference type="NCBI Taxonomy" id="1618371"/>
    <lineage>
        <taxon>Bacteria</taxon>
        <taxon>Candidatus Beckwithiibacteriota</taxon>
    </lineage>
</organism>
<keyword evidence="10 11" id="KW-0066">ATP synthesis</keyword>
<dbReference type="Pfam" id="PF00119">
    <property type="entry name" value="ATP-synt_A"/>
    <property type="match status" value="1"/>
</dbReference>
<feature type="transmembrane region" description="Helical" evidence="11">
    <location>
        <begin position="135"/>
        <end position="153"/>
    </location>
</feature>
<evidence type="ECO:0000256" key="10">
    <source>
        <dbReference type="ARBA" id="ARBA00023310"/>
    </source>
</evidence>
<dbReference type="GO" id="GO:0042777">
    <property type="term" value="P:proton motive force-driven plasma membrane ATP synthesis"/>
    <property type="evidence" value="ECO:0007669"/>
    <property type="project" value="TreeGrafter"/>
</dbReference>
<keyword evidence="3 11" id="KW-0813">Transport</keyword>
<dbReference type="GO" id="GO:0046933">
    <property type="term" value="F:proton-transporting ATP synthase activity, rotational mechanism"/>
    <property type="evidence" value="ECO:0007669"/>
    <property type="project" value="UniProtKB-UniRule"/>
</dbReference>
<evidence type="ECO:0000256" key="1">
    <source>
        <dbReference type="ARBA" id="ARBA00004141"/>
    </source>
</evidence>
<evidence type="ECO:0000313" key="13">
    <source>
        <dbReference type="Proteomes" id="UP000033860"/>
    </source>
</evidence>
<dbReference type="HAMAP" id="MF_01393">
    <property type="entry name" value="ATP_synth_a_bact"/>
    <property type="match status" value="1"/>
</dbReference>
<dbReference type="Proteomes" id="UP000033860">
    <property type="component" value="Unassembled WGS sequence"/>
</dbReference>
<evidence type="ECO:0000256" key="4">
    <source>
        <dbReference type="ARBA" id="ARBA00022547"/>
    </source>
</evidence>
<evidence type="ECO:0000313" key="12">
    <source>
        <dbReference type="EMBL" id="KKU60759.1"/>
    </source>
</evidence>
<proteinExistence type="inferred from homology"/>
<feature type="transmembrane region" description="Helical" evidence="11">
    <location>
        <begin position="97"/>
        <end position="123"/>
    </location>
</feature>
<keyword evidence="11" id="KW-1003">Cell membrane</keyword>
<keyword evidence="9 11" id="KW-0472">Membrane</keyword>
<comment type="similarity">
    <text evidence="2 11">Belongs to the ATPase A chain family.</text>
</comment>
<evidence type="ECO:0000256" key="9">
    <source>
        <dbReference type="ARBA" id="ARBA00023136"/>
    </source>
</evidence>
<evidence type="ECO:0000256" key="7">
    <source>
        <dbReference type="ARBA" id="ARBA00022989"/>
    </source>
</evidence>
<gene>
    <name evidence="11" type="primary">atpB</name>
    <name evidence="12" type="ORF">UX85_C0007G0046</name>
</gene>
<dbReference type="Gene3D" id="1.20.120.220">
    <property type="entry name" value="ATP synthase, F0 complex, subunit A"/>
    <property type="match status" value="1"/>
</dbReference>
<dbReference type="PATRIC" id="fig|1618371.3.peg.962"/>
<dbReference type="GO" id="GO:0045259">
    <property type="term" value="C:proton-transporting ATP synthase complex"/>
    <property type="evidence" value="ECO:0007669"/>
    <property type="project" value="UniProtKB-KW"/>
</dbReference>
<dbReference type="PANTHER" id="PTHR42823:SF3">
    <property type="entry name" value="ATP SYNTHASE SUBUNIT A, CHLOROPLASTIC"/>
    <property type="match status" value="1"/>
</dbReference>
<keyword evidence="8 11" id="KW-0406">Ion transport</keyword>
<sequence>MLVSLLVSAGLSLVAIRFYQHLKQNKKSNFALFVATVIESLYEFVQSVTPHHAGKFFPLFTTIFLFVIFGSWAELLPGLDTIGLIKVVNGQERFVPLLRAATADVHTTLAIAIFAMASVQIYGYKYQGISYFKKFFNLTNPINFFVGFLEIIAEFSRLISFTFRLFGNIFAGEVLLIVIAFLLPLFGPLPFVALEIFVGFIQALVFAMLTLVFINIAVSSEHH</sequence>
<dbReference type="CDD" id="cd00310">
    <property type="entry name" value="ATP-synt_Fo_a_6"/>
    <property type="match status" value="1"/>
</dbReference>
<evidence type="ECO:0000256" key="5">
    <source>
        <dbReference type="ARBA" id="ARBA00022692"/>
    </source>
</evidence>
<evidence type="ECO:0000256" key="11">
    <source>
        <dbReference type="HAMAP-Rule" id="MF_01393"/>
    </source>
</evidence>
<dbReference type="PANTHER" id="PTHR42823">
    <property type="entry name" value="ATP SYNTHASE SUBUNIT A, CHLOROPLASTIC"/>
    <property type="match status" value="1"/>
</dbReference>
<keyword evidence="7 11" id="KW-1133">Transmembrane helix</keyword>
<comment type="caution">
    <text evidence="12">The sequence shown here is derived from an EMBL/GenBank/DDBJ whole genome shotgun (WGS) entry which is preliminary data.</text>
</comment>
<evidence type="ECO:0000256" key="8">
    <source>
        <dbReference type="ARBA" id="ARBA00023065"/>
    </source>
</evidence>
<reference evidence="12 13" key="1">
    <citation type="journal article" date="2015" name="Nature">
        <title>rRNA introns, odd ribosomes, and small enigmatic genomes across a large radiation of phyla.</title>
        <authorList>
            <person name="Brown C.T."/>
            <person name="Hug L.A."/>
            <person name="Thomas B.C."/>
            <person name="Sharon I."/>
            <person name="Castelle C.J."/>
            <person name="Singh A."/>
            <person name="Wilkins M.J."/>
            <person name="Williams K.H."/>
            <person name="Banfield J.F."/>
        </authorList>
    </citation>
    <scope>NUCLEOTIDE SEQUENCE [LARGE SCALE GENOMIC DNA]</scope>
</reference>
<keyword evidence="4 11" id="KW-0138">CF(0)</keyword>
<name>A0A0G1RTX8_9BACT</name>
<feature type="transmembrane region" description="Helical" evidence="11">
    <location>
        <begin position="165"/>
        <end position="186"/>
    </location>
</feature>
<dbReference type="SUPFAM" id="SSF81336">
    <property type="entry name" value="F1F0 ATP synthase subunit A"/>
    <property type="match status" value="1"/>
</dbReference>
<keyword evidence="6 11" id="KW-0375">Hydrogen ion transport</keyword>
<dbReference type="EMBL" id="LCNT01000007">
    <property type="protein sequence ID" value="KKU60759.1"/>
    <property type="molecule type" value="Genomic_DNA"/>
</dbReference>
<dbReference type="InterPro" id="IPR000568">
    <property type="entry name" value="ATP_synth_F0_asu"/>
</dbReference>
<feature type="transmembrane region" description="Helical" evidence="11">
    <location>
        <begin position="56"/>
        <end position="76"/>
    </location>
</feature>
<accession>A0A0G1RTX8</accession>
<dbReference type="AlphaFoldDB" id="A0A0G1RTX8"/>
<dbReference type="InterPro" id="IPR045082">
    <property type="entry name" value="ATP_syn_F0_a_bact/chloroplast"/>
</dbReference>
<protein>
    <recommendedName>
        <fullName evidence="11">ATP synthase subunit a</fullName>
    </recommendedName>
    <alternativeName>
        <fullName evidence="11">ATP synthase F0 sector subunit a</fullName>
    </alternativeName>
    <alternativeName>
        <fullName evidence="11">F-ATPase subunit 6</fullName>
    </alternativeName>
</protein>
<feature type="transmembrane region" description="Helical" evidence="11">
    <location>
        <begin position="192"/>
        <end position="218"/>
    </location>
</feature>
<comment type="function">
    <text evidence="11">Key component of the proton channel; it plays a direct role in the translocation of protons across the membrane.</text>
</comment>
<evidence type="ECO:0000256" key="3">
    <source>
        <dbReference type="ARBA" id="ARBA00022448"/>
    </source>
</evidence>
<dbReference type="PROSITE" id="PS00449">
    <property type="entry name" value="ATPASE_A"/>
    <property type="match status" value="1"/>
</dbReference>
<keyword evidence="5 11" id="KW-0812">Transmembrane</keyword>
<comment type="subcellular location">
    <subcellularLocation>
        <location evidence="11">Cell membrane</location>
        <topology evidence="11">Multi-pass membrane protein</topology>
    </subcellularLocation>
    <subcellularLocation>
        <location evidence="1">Membrane</location>
        <topology evidence="1">Multi-pass membrane protein</topology>
    </subcellularLocation>
</comment>